<organism evidence="1 2">
    <name type="scientific">Trichinella nativa</name>
    <dbReference type="NCBI Taxonomy" id="6335"/>
    <lineage>
        <taxon>Eukaryota</taxon>
        <taxon>Metazoa</taxon>
        <taxon>Ecdysozoa</taxon>
        <taxon>Nematoda</taxon>
        <taxon>Enoplea</taxon>
        <taxon>Dorylaimia</taxon>
        <taxon>Trichinellida</taxon>
        <taxon>Trichinellidae</taxon>
        <taxon>Trichinella</taxon>
    </lineage>
</organism>
<evidence type="ECO:0000313" key="2">
    <source>
        <dbReference type="Proteomes" id="UP000054721"/>
    </source>
</evidence>
<sequence length="76" mass="8738">MLLAHLNEKLKLYVEQQLVSATGKTTSRIEVIIYFYPQRKYSHSAGACFNKPLTNGTYTRSGWQLLQYIENGVQLN</sequence>
<gene>
    <name evidence="1" type="ORF">T02_2095</name>
</gene>
<comment type="caution">
    <text evidence="1">The sequence shown here is derived from an EMBL/GenBank/DDBJ whole genome shotgun (WGS) entry which is preliminary data.</text>
</comment>
<dbReference type="OrthoDB" id="10300273at2759"/>
<dbReference type="Proteomes" id="UP000054721">
    <property type="component" value="Unassembled WGS sequence"/>
</dbReference>
<protein>
    <submittedName>
        <fullName evidence="1">Uncharacterized protein</fullName>
    </submittedName>
</protein>
<dbReference type="EMBL" id="JYDW01000200">
    <property type="protein sequence ID" value="KRZ52211.1"/>
    <property type="molecule type" value="Genomic_DNA"/>
</dbReference>
<proteinExistence type="predicted"/>
<dbReference type="AlphaFoldDB" id="A0A0V1KY24"/>
<keyword evidence="2" id="KW-1185">Reference proteome</keyword>
<name>A0A0V1KY24_9BILA</name>
<reference evidence="1 2" key="1">
    <citation type="submission" date="2015-05" db="EMBL/GenBank/DDBJ databases">
        <title>Evolution of Trichinella species and genotypes.</title>
        <authorList>
            <person name="Korhonen P.K."/>
            <person name="Edoardo P."/>
            <person name="Giuseppe L.R."/>
            <person name="Gasser R.B."/>
        </authorList>
    </citation>
    <scope>NUCLEOTIDE SEQUENCE [LARGE SCALE GENOMIC DNA]</scope>
    <source>
        <strain evidence="1">ISS10</strain>
    </source>
</reference>
<accession>A0A0V1KY24</accession>
<evidence type="ECO:0000313" key="1">
    <source>
        <dbReference type="EMBL" id="KRZ52211.1"/>
    </source>
</evidence>